<keyword evidence="3" id="KW-0113">Calvin cycle</keyword>
<reference evidence="11 12" key="2">
    <citation type="journal article" date="2019" name="Plant Biotechnol. J.">
        <title>The red bayberry genome and genetic basis of sex determination.</title>
        <authorList>
            <person name="Jia H.M."/>
            <person name="Jia H.J."/>
            <person name="Cai Q.L."/>
            <person name="Wang Y."/>
            <person name="Zhao H.B."/>
            <person name="Yang W.F."/>
            <person name="Wang G.Y."/>
            <person name="Li Y.H."/>
            <person name="Zhan D.L."/>
            <person name="Shen Y.T."/>
            <person name="Niu Q.F."/>
            <person name="Chang L."/>
            <person name="Qiu J."/>
            <person name="Zhao L."/>
            <person name="Xie H.B."/>
            <person name="Fu W.Y."/>
            <person name="Jin J."/>
            <person name="Li X.W."/>
            <person name="Jiao Y."/>
            <person name="Zhou C.C."/>
            <person name="Tu T."/>
            <person name="Chai C.Y."/>
            <person name="Gao J.L."/>
            <person name="Fan L.J."/>
            <person name="van de Weg E."/>
            <person name="Wang J.Y."/>
            <person name="Gao Z.S."/>
        </authorList>
    </citation>
    <scope>NUCLEOTIDE SEQUENCE [LARGE SCALE GENOMIC DNA]</scope>
    <source>
        <tissue evidence="11">Leaves</tissue>
    </source>
</reference>
<dbReference type="GO" id="GO:0009853">
    <property type="term" value="P:photorespiration"/>
    <property type="evidence" value="ECO:0007669"/>
    <property type="project" value="UniProtKB-UniRule"/>
</dbReference>
<gene>
    <name evidence="11" type="ORF">CJ030_MR6G021618</name>
    <name evidence="10" type="ORF">CJ030_MR6G021619</name>
</gene>
<dbReference type="InterPro" id="IPR036385">
    <property type="entry name" value="RuBisCO_ssu_sf"/>
</dbReference>
<evidence type="ECO:0000313" key="10">
    <source>
        <dbReference type="EMBL" id="KAB1211191.1"/>
    </source>
</evidence>
<evidence type="ECO:0000256" key="5">
    <source>
        <dbReference type="ARBA" id="ARBA00022946"/>
    </source>
</evidence>
<evidence type="ECO:0000256" key="1">
    <source>
        <dbReference type="ARBA" id="ARBA00022528"/>
    </source>
</evidence>
<dbReference type="SMART" id="SM00961">
    <property type="entry name" value="RuBisCO_small"/>
    <property type="match status" value="1"/>
</dbReference>
<dbReference type="EMBL" id="RXIC02000024">
    <property type="protein sequence ID" value="KAB1211191.1"/>
    <property type="molecule type" value="Genomic_DNA"/>
</dbReference>
<accession>A0A6A1VEA3</accession>
<dbReference type="OrthoDB" id="561at2759"/>
<protein>
    <recommendedName>
        <fullName evidence="8">Ribulose bisphosphate carboxylase small subunit</fullName>
        <shortName evidence="8">RuBisCO small subunit</shortName>
    </recommendedName>
</protein>
<keyword evidence="4 8" id="KW-0934">Plastid</keyword>
<name>A0A6A1VEA3_9ROSI</name>
<comment type="subunit">
    <text evidence="8">Heterohexadecamer of 8 large and 8 small subunits.</text>
</comment>
<keyword evidence="6 8" id="KW-0601">Photorespiration</keyword>
<keyword evidence="12" id="KW-1185">Reference proteome</keyword>
<evidence type="ECO:0000313" key="12">
    <source>
        <dbReference type="Proteomes" id="UP000516437"/>
    </source>
</evidence>
<comment type="similarity">
    <text evidence="8">Belongs to the RuBisCO small chain family.</text>
</comment>
<dbReference type="EMBL" id="RXIC02000024">
    <property type="protein sequence ID" value="KAB1211192.1"/>
    <property type="molecule type" value="Genomic_DNA"/>
</dbReference>
<evidence type="ECO:0000256" key="4">
    <source>
        <dbReference type="ARBA" id="ARBA00022640"/>
    </source>
</evidence>
<dbReference type="GO" id="GO:0019253">
    <property type="term" value="P:reductive pentose-phosphate cycle"/>
    <property type="evidence" value="ECO:0007669"/>
    <property type="project" value="UniProtKB-KW"/>
</dbReference>
<dbReference type="Pfam" id="PF12338">
    <property type="entry name" value="RbcS"/>
    <property type="match status" value="1"/>
</dbReference>
<dbReference type="PANTHER" id="PTHR31262:SF10">
    <property type="entry name" value="RIBULOSE BISPHOSPHATE CARBOXYLASE SMALL SUBUNIT 1A, CHLOROPLASTIC-RELATED"/>
    <property type="match status" value="1"/>
</dbReference>
<dbReference type="SUPFAM" id="SSF55239">
    <property type="entry name" value="RuBisCO, small subunit"/>
    <property type="match status" value="1"/>
</dbReference>
<feature type="domain" description="Ribulose bisphosphate carboxylase small subunit" evidence="9">
    <location>
        <begin position="115"/>
        <end position="189"/>
    </location>
</feature>
<dbReference type="Gene3D" id="3.30.190.10">
    <property type="entry name" value="Ribulose bisphosphate carboxylase, small subunit"/>
    <property type="match status" value="1"/>
</dbReference>
<dbReference type="InterPro" id="IPR024680">
    <property type="entry name" value="RuBisCO_ssu_N"/>
</dbReference>
<dbReference type="PANTHER" id="PTHR31262">
    <property type="entry name" value="RIBULOSE BISPHOSPHATE CARBOXYLASE SMALL CHAIN 1, CHLOROPLASTIC"/>
    <property type="match status" value="1"/>
</dbReference>
<comment type="function">
    <text evidence="8">RuBisCO catalyzes two reactions: the carboxylation of D-ribulose 1,5-bisphosphate, the primary event in carbon dioxide fixation, as well as the oxidative fragmentation of the pentose substrate. Both reactions occur simultaneously and in competition at the same active site. Although the small subunit is not catalytic it is essential for maximal activity.</text>
</comment>
<dbReference type="InterPro" id="IPR000894">
    <property type="entry name" value="RuBisCO_ssu_dom"/>
</dbReference>
<evidence type="ECO:0000256" key="3">
    <source>
        <dbReference type="ARBA" id="ARBA00022567"/>
    </source>
</evidence>
<dbReference type="Proteomes" id="UP000516437">
    <property type="component" value="Chromosome 6"/>
</dbReference>
<keyword evidence="7 8" id="KW-0120">Carbon dioxide fixation</keyword>
<reference evidence="11" key="1">
    <citation type="submission" date="2018-07" db="EMBL/GenBank/DDBJ databases">
        <authorList>
            <person name="Gao Z.-S."/>
            <person name="Jia H.-M."/>
            <person name="Jia H.-J."/>
            <person name="Cai Q.-L."/>
            <person name="Wang Y."/>
            <person name="Zhao H.-B."/>
        </authorList>
    </citation>
    <scope>NUCLEOTIDE SEQUENCE</scope>
    <source>
        <tissue evidence="11">Leaves</tissue>
    </source>
</reference>
<organism evidence="11 12">
    <name type="scientific">Morella rubra</name>
    <name type="common">Chinese bayberry</name>
    <dbReference type="NCBI Taxonomy" id="262757"/>
    <lineage>
        <taxon>Eukaryota</taxon>
        <taxon>Viridiplantae</taxon>
        <taxon>Streptophyta</taxon>
        <taxon>Embryophyta</taxon>
        <taxon>Tracheophyta</taxon>
        <taxon>Spermatophyta</taxon>
        <taxon>Magnoliopsida</taxon>
        <taxon>eudicotyledons</taxon>
        <taxon>Gunneridae</taxon>
        <taxon>Pentapetalae</taxon>
        <taxon>rosids</taxon>
        <taxon>fabids</taxon>
        <taxon>Fagales</taxon>
        <taxon>Myricaceae</taxon>
        <taxon>Morella</taxon>
    </lineage>
</organism>
<evidence type="ECO:0000256" key="8">
    <source>
        <dbReference type="RuleBase" id="RU003627"/>
    </source>
</evidence>
<reference evidence="11" key="3">
    <citation type="submission" date="2019-09" db="EMBL/GenBank/DDBJ databases">
        <authorList>
            <person name="Gao Z."/>
        </authorList>
    </citation>
    <scope>NUCLEOTIDE SEQUENCE</scope>
    <source>
        <tissue evidence="11">Leaves</tissue>
    </source>
</reference>
<dbReference type="InterPro" id="IPR024681">
    <property type="entry name" value="RuBisCO_ssu"/>
</dbReference>
<keyword evidence="5" id="KW-0809">Transit peptide</keyword>
<evidence type="ECO:0000256" key="7">
    <source>
        <dbReference type="ARBA" id="ARBA00023300"/>
    </source>
</evidence>
<sequence length="192" mass="21107">MASSMISLATVATVNRASFAQASMVAPFTSLKSAATFPVNQKTNNNIASISRNDGRVQCMQKFKTLSYLPPLNMESLGQGCRLPSKKGMDSLLGIRVGGHSRSPLVLLMFVSKFSGTTLSTVRTIGHQGTTMAATEPLWKLPMFGCTDSLQVLRELEECMKAYPIAFIRIIKFDNKRQLQCISFIVYKPPSF</sequence>
<dbReference type="AlphaFoldDB" id="A0A6A1VEA3"/>
<keyword evidence="2 8" id="KW-0602">Photosynthesis</keyword>
<keyword evidence="1" id="KW-0150">Chloroplast</keyword>
<proteinExistence type="inferred from homology"/>
<evidence type="ECO:0000313" key="11">
    <source>
        <dbReference type="EMBL" id="KAB1211192.1"/>
    </source>
</evidence>
<dbReference type="Pfam" id="PF00101">
    <property type="entry name" value="RuBisCO_small"/>
    <property type="match status" value="1"/>
</dbReference>
<evidence type="ECO:0000259" key="9">
    <source>
        <dbReference type="SMART" id="SM00961"/>
    </source>
</evidence>
<evidence type="ECO:0000256" key="2">
    <source>
        <dbReference type="ARBA" id="ARBA00022531"/>
    </source>
</evidence>
<dbReference type="PRINTS" id="PR00152">
    <property type="entry name" value="RUBISCOSMALL"/>
</dbReference>
<comment type="caution">
    <text evidence="11">The sequence shown here is derived from an EMBL/GenBank/DDBJ whole genome shotgun (WGS) entry which is preliminary data.</text>
</comment>
<evidence type="ECO:0000256" key="6">
    <source>
        <dbReference type="ARBA" id="ARBA00023238"/>
    </source>
</evidence>